<dbReference type="RefSeq" id="WP_303491499.1">
    <property type="nucleotide sequence ID" value="NZ_JAUOPB010000003.1"/>
</dbReference>
<feature type="signal peptide" evidence="1">
    <location>
        <begin position="1"/>
        <end position="21"/>
    </location>
</feature>
<accession>A0AAW7X5B2</accession>
<reference evidence="2" key="1">
    <citation type="submission" date="2023-07" db="EMBL/GenBank/DDBJ databases">
        <title>Genome content predicts the carbon catabolic preferences of heterotrophic bacteria.</title>
        <authorList>
            <person name="Gralka M."/>
        </authorList>
    </citation>
    <scope>NUCLEOTIDE SEQUENCE</scope>
    <source>
        <strain evidence="2">I3M17_2</strain>
    </source>
</reference>
<organism evidence="2 3">
    <name type="scientific">Saccharophagus degradans</name>
    <dbReference type="NCBI Taxonomy" id="86304"/>
    <lineage>
        <taxon>Bacteria</taxon>
        <taxon>Pseudomonadati</taxon>
        <taxon>Pseudomonadota</taxon>
        <taxon>Gammaproteobacteria</taxon>
        <taxon>Cellvibrionales</taxon>
        <taxon>Cellvibrionaceae</taxon>
        <taxon>Saccharophagus</taxon>
    </lineage>
</organism>
<sequence length="257" mass="28987">MRTFIKAIIAAAALHSATTAAITNMEYLHKQGEQDGLHGNIELSLKGKSGNSNRQTHSVAGQLSYRTGVHQWLTSASAEYGESNKVKDTDNKFIHQRYIHHNSNKLAIEGFVQYQEDTFKLLDSRALVGAGARFKISQKDDDYLFNFGVGAYYTEEVYNLPETATDAEREEKYARANSYINFAKQLTQSTSFSNTLYWQPRLGDIADSYAYNNLAFTVKISEKLALKVTLETQYDSKPVGELEHVDHSYFTSLAYSF</sequence>
<feature type="chain" id="PRO_5043745586" evidence="1">
    <location>
        <begin position="22"/>
        <end position="257"/>
    </location>
</feature>
<proteinExistence type="predicted"/>
<evidence type="ECO:0000313" key="2">
    <source>
        <dbReference type="EMBL" id="MDO6421826.1"/>
    </source>
</evidence>
<dbReference type="Proteomes" id="UP001169760">
    <property type="component" value="Unassembled WGS sequence"/>
</dbReference>
<evidence type="ECO:0000256" key="1">
    <source>
        <dbReference type="SAM" id="SignalP"/>
    </source>
</evidence>
<gene>
    <name evidence="2" type="ORF">Q4521_05025</name>
</gene>
<dbReference type="InterPro" id="IPR007433">
    <property type="entry name" value="DUF481"/>
</dbReference>
<dbReference type="Pfam" id="PF04338">
    <property type="entry name" value="DUF481"/>
    <property type="match status" value="1"/>
</dbReference>
<evidence type="ECO:0000313" key="3">
    <source>
        <dbReference type="Proteomes" id="UP001169760"/>
    </source>
</evidence>
<protein>
    <submittedName>
        <fullName evidence="2">DUF481 domain-containing protein</fullName>
    </submittedName>
</protein>
<keyword evidence="1" id="KW-0732">Signal</keyword>
<comment type="caution">
    <text evidence="2">The sequence shown here is derived from an EMBL/GenBank/DDBJ whole genome shotgun (WGS) entry which is preliminary data.</text>
</comment>
<name>A0AAW7X5B2_9GAMM</name>
<dbReference type="AlphaFoldDB" id="A0AAW7X5B2"/>
<dbReference type="EMBL" id="JAUOPB010000003">
    <property type="protein sequence ID" value="MDO6421826.1"/>
    <property type="molecule type" value="Genomic_DNA"/>
</dbReference>